<organism evidence="1">
    <name type="scientific">Tanacetum cinerariifolium</name>
    <name type="common">Dalmatian daisy</name>
    <name type="synonym">Chrysanthemum cinerariifolium</name>
    <dbReference type="NCBI Taxonomy" id="118510"/>
    <lineage>
        <taxon>Eukaryota</taxon>
        <taxon>Viridiplantae</taxon>
        <taxon>Streptophyta</taxon>
        <taxon>Embryophyta</taxon>
        <taxon>Tracheophyta</taxon>
        <taxon>Spermatophyta</taxon>
        <taxon>Magnoliopsida</taxon>
        <taxon>eudicotyledons</taxon>
        <taxon>Gunneridae</taxon>
        <taxon>Pentapetalae</taxon>
        <taxon>asterids</taxon>
        <taxon>campanulids</taxon>
        <taxon>Asterales</taxon>
        <taxon>Asteraceae</taxon>
        <taxon>Asteroideae</taxon>
        <taxon>Anthemideae</taxon>
        <taxon>Anthemidinae</taxon>
        <taxon>Tanacetum</taxon>
    </lineage>
</organism>
<comment type="caution">
    <text evidence="1">The sequence shown here is derived from an EMBL/GenBank/DDBJ whole genome shotgun (WGS) entry which is preliminary data.</text>
</comment>
<sequence>GGAQLGYLVVGRVQGHGAAGAVLQAAGYVVDSGKIDTQQRRQAFQEAYLAHHVVGHVLPGGIGGEGDERAGARKVGLAAVHRVFG</sequence>
<reference evidence="1" key="1">
    <citation type="journal article" date="2019" name="Sci. Rep.">
        <title>Draft genome of Tanacetum cinerariifolium, the natural source of mosquito coil.</title>
        <authorList>
            <person name="Yamashiro T."/>
            <person name="Shiraishi A."/>
            <person name="Satake H."/>
            <person name="Nakayama K."/>
        </authorList>
    </citation>
    <scope>NUCLEOTIDE SEQUENCE</scope>
</reference>
<evidence type="ECO:0000313" key="1">
    <source>
        <dbReference type="EMBL" id="GFD58442.1"/>
    </source>
</evidence>
<protein>
    <submittedName>
        <fullName evidence="1">Uncharacterized protein</fullName>
    </submittedName>
</protein>
<feature type="non-terminal residue" evidence="1">
    <location>
        <position position="1"/>
    </location>
</feature>
<gene>
    <name evidence="1" type="ORF">Tci_930411</name>
</gene>
<accession>A0A699XEB1</accession>
<dbReference type="AlphaFoldDB" id="A0A699XEB1"/>
<name>A0A699XEB1_TANCI</name>
<proteinExistence type="predicted"/>
<dbReference type="EMBL" id="BKCJ011853119">
    <property type="protein sequence ID" value="GFD58442.1"/>
    <property type="molecule type" value="Genomic_DNA"/>
</dbReference>
<feature type="non-terminal residue" evidence="1">
    <location>
        <position position="85"/>
    </location>
</feature>